<dbReference type="EMBL" id="KZ678141">
    <property type="protein sequence ID" value="PSN62564.1"/>
    <property type="molecule type" value="Genomic_DNA"/>
</dbReference>
<accession>A0A2T2NAW5</accession>
<dbReference type="AlphaFoldDB" id="A0A2T2NAW5"/>
<evidence type="ECO:0000313" key="2">
    <source>
        <dbReference type="EMBL" id="PSN62564.1"/>
    </source>
</evidence>
<dbReference type="Proteomes" id="UP000240883">
    <property type="component" value="Unassembled WGS sequence"/>
</dbReference>
<gene>
    <name evidence="2" type="ORF">BS50DRAFT_122335</name>
</gene>
<evidence type="ECO:0000313" key="3">
    <source>
        <dbReference type="Proteomes" id="UP000240883"/>
    </source>
</evidence>
<reference evidence="2 3" key="1">
    <citation type="journal article" date="2018" name="Front. Microbiol.">
        <title>Genome-Wide Analysis of Corynespora cassiicola Leaf Fall Disease Putative Effectors.</title>
        <authorList>
            <person name="Lopez D."/>
            <person name="Ribeiro S."/>
            <person name="Label P."/>
            <person name="Fumanal B."/>
            <person name="Venisse J.S."/>
            <person name="Kohler A."/>
            <person name="de Oliveira R.R."/>
            <person name="Labutti K."/>
            <person name="Lipzen A."/>
            <person name="Lail K."/>
            <person name="Bauer D."/>
            <person name="Ohm R.A."/>
            <person name="Barry K.W."/>
            <person name="Spatafora J."/>
            <person name="Grigoriev I.V."/>
            <person name="Martin F.M."/>
            <person name="Pujade-Renaud V."/>
        </authorList>
    </citation>
    <scope>NUCLEOTIDE SEQUENCE [LARGE SCALE GENOMIC DNA]</scope>
    <source>
        <strain evidence="2 3">Philippines</strain>
    </source>
</reference>
<sequence>MQSRVEHQESTKRRQVKLTISQKRMKTKPNSKLLPESAPPLLLGIPVLLDHRARHVEDQVRVQAHAVVGQEARAARALGLSLVIDDAGRALVASAGCTAAALGLAHVDAVGRAHRGAAAGAAHDAEAGCERLWGLGRRGGSRELGFDLEG</sequence>
<name>A0A2T2NAW5_CORCC</name>
<proteinExistence type="predicted"/>
<feature type="compositionally biased region" description="Basic and acidic residues" evidence="1">
    <location>
        <begin position="1"/>
        <end position="12"/>
    </location>
</feature>
<evidence type="ECO:0000256" key="1">
    <source>
        <dbReference type="SAM" id="MobiDB-lite"/>
    </source>
</evidence>
<keyword evidence="3" id="KW-1185">Reference proteome</keyword>
<organism evidence="2 3">
    <name type="scientific">Corynespora cassiicola Philippines</name>
    <dbReference type="NCBI Taxonomy" id="1448308"/>
    <lineage>
        <taxon>Eukaryota</taxon>
        <taxon>Fungi</taxon>
        <taxon>Dikarya</taxon>
        <taxon>Ascomycota</taxon>
        <taxon>Pezizomycotina</taxon>
        <taxon>Dothideomycetes</taxon>
        <taxon>Pleosporomycetidae</taxon>
        <taxon>Pleosporales</taxon>
        <taxon>Corynesporascaceae</taxon>
        <taxon>Corynespora</taxon>
    </lineage>
</organism>
<protein>
    <submittedName>
        <fullName evidence="2">Uncharacterized protein</fullName>
    </submittedName>
</protein>
<feature type="region of interest" description="Disordered" evidence="1">
    <location>
        <begin position="1"/>
        <end position="35"/>
    </location>
</feature>